<name>A0A164MI67_9NOCA</name>
<dbReference type="InterPro" id="IPR036390">
    <property type="entry name" value="WH_DNA-bd_sf"/>
</dbReference>
<dbReference type="GO" id="GO:0003677">
    <property type="term" value="F:DNA binding"/>
    <property type="evidence" value="ECO:0007669"/>
    <property type="project" value="UniProtKB-KW"/>
</dbReference>
<evidence type="ECO:0000313" key="7">
    <source>
        <dbReference type="Proteomes" id="UP000076512"/>
    </source>
</evidence>
<sequence>MKKAASATGPGARPPRYPIESVDNALEVLLLFGEREQLRLTEVGRHLGVASSTAHRILAMLHYRGFVRQDGRGAAYRPGPALTTVAAAIMQRFDIRATMRPYLERLHADLGETVHLSVLDGTAVRFVDAIESRQPVRVASRLGRSLPATATSSGKAMLAQLPVEQVRALYPAQELEVLTDNGIRTRDLLERRLAEIRRRGYATGTEESEPGVSSVAVAVAVDAAVRIGLNVSAPTFRMSAATRKTIAQALLTVAAEAAGAPHG</sequence>
<dbReference type="SUPFAM" id="SSF46785">
    <property type="entry name" value="Winged helix' DNA-binding domain"/>
    <property type="match status" value="1"/>
</dbReference>
<feature type="domain" description="IclR-ED" evidence="5">
    <location>
        <begin position="81"/>
        <end position="263"/>
    </location>
</feature>
<dbReference type="InterPro" id="IPR005471">
    <property type="entry name" value="Tscrpt_reg_IclR_N"/>
</dbReference>
<dbReference type="PROSITE" id="PS51078">
    <property type="entry name" value="ICLR_ED"/>
    <property type="match status" value="1"/>
</dbReference>
<keyword evidence="2" id="KW-0238">DNA-binding</keyword>
<dbReference type="PANTHER" id="PTHR30136:SF24">
    <property type="entry name" value="HTH-TYPE TRANSCRIPTIONAL REPRESSOR ALLR"/>
    <property type="match status" value="1"/>
</dbReference>
<evidence type="ECO:0000256" key="1">
    <source>
        <dbReference type="ARBA" id="ARBA00023015"/>
    </source>
</evidence>
<dbReference type="Pfam" id="PF01614">
    <property type="entry name" value="IclR_C"/>
    <property type="match status" value="1"/>
</dbReference>
<dbReference type="SUPFAM" id="SSF55781">
    <property type="entry name" value="GAF domain-like"/>
    <property type="match status" value="1"/>
</dbReference>
<dbReference type="InterPro" id="IPR036388">
    <property type="entry name" value="WH-like_DNA-bd_sf"/>
</dbReference>
<evidence type="ECO:0000259" key="4">
    <source>
        <dbReference type="PROSITE" id="PS51077"/>
    </source>
</evidence>
<proteinExistence type="predicted"/>
<dbReference type="PANTHER" id="PTHR30136">
    <property type="entry name" value="HELIX-TURN-HELIX TRANSCRIPTIONAL REGULATOR, ICLR FAMILY"/>
    <property type="match status" value="1"/>
</dbReference>
<dbReference type="AlphaFoldDB" id="A0A164MI67"/>
<dbReference type="STRING" id="455432.AWN90_32555"/>
<feature type="domain" description="HTH iclR-type" evidence="4">
    <location>
        <begin position="19"/>
        <end position="80"/>
    </location>
</feature>
<dbReference type="InterPro" id="IPR029016">
    <property type="entry name" value="GAF-like_dom_sf"/>
</dbReference>
<gene>
    <name evidence="6" type="ORF">AWN90_32555</name>
</gene>
<evidence type="ECO:0000256" key="2">
    <source>
        <dbReference type="ARBA" id="ARBA00023125"/>
    </source>
</evidence>
<keyword evidence="7" id="KW-1185">Reference proteome</keyword>
<organism evidence="6 7">
    <name type="scientific">Nocardia terpenica</name>
    <dbReference type="NCBI Taxonomy" id="455432"/>
    <lineage>
        <taxon>Bacteria</taxon>
        <taxon>Bacillati</taxon>
        <taxon>Actinomycetota</taxon>
        <taxon>Actinomycetes</taxon>
        <taxon>Mycobacteriales</taxon>
        <taxon>Nocardiaceae</taxon>
        <taxon>Nocardia</taxon>
    </lineage>
</organism>
<reference evidence="6 7" key="1">
    <citation type="submission" date="2016-04" db="EMBL/GenBank/DDBJ databases">
        <authorList>
            <person name="Evans L.H."/>
            <person name="Alamgir A."/>
            <person name="Owens N."/>
            <person name="Weber N.D."/>
            <person name="Virtaneva K."/>
            <person name="Barbian K."/>
            <person name="Babar A."/>
            <person name="Rosenke K."/>
        </authorList>
    </citation>
    <scope>NUCLEOTIDE SEQUENCE [LARGE SCALE GENOMIC DNA]</scope>
    <source>
        <strain evidence="6 7">IFM 0406</strain>
    </source>
</reference>
<dbReference type="SMART" id="SM00346">
    <property type="entry name" value="HTH_ICLR"/>
    <property type="match status" value="1"/>
</dbReference>
<dbReference type="GO" id="GO:0045892">
    <property type="term" value="P:negative regulation of DNA-templated transcription"/>
    <property type="evidence" value="ECO:0007669"/>
    <property type="project" value="TreeGrafter"/>
</dbReference>
<keyword evidence="1" id="KW-0805">Transcription regulation</keyword>
<dbReference type="Proteomes" id="UP000076512">
    <property type="component" value="Unassembled WGS sequence"/>
</dbReference>
<dbReference type="EMBL" id="LWGR01000007">
    <property type="protein sequence ID" value="KZM73380.1"/>
    <property type="molecule type" value="Genomic_DNA"/>
</dbReference>
<dbReference type="PROSITE" id="PS51077">
    <property type="entry name" value="HTH_ICLR"/>
    <property type="match status" value="1"/>
</dbReference>
<dbReference type="GO" id="GO:0003700">
    <property type="term" value="F:DNA-binding transcription factor activity"/>
    <property type="evidence" value="ECO:0007669"/>
    <property type="project" value="TreeGrafter"/>
</dbReference>
<protein>
    <submittedName>
        <fullName evidence="6">IclR family transcriptional regulator</fullName>
    </submittedName>
</protein>
<evidence type="ECO:0000259" key="5">
    <source>
        <dbReference type="PROSITE" id="PS51078"/>
    </source>
</evidence>
<dbReference type="InterPro" id="IPR050707">
    <property type="entry name" value="HTH_MetabolicPath_Reg"/>
</dbReference>
<comment type="caution">
    <text evidence="6">The sequence shown here is derived from an EMBL/GenBank/DDBJ whole genome shotgun (WGS) entry which is preliminary data.</text>
</comment>
<accession>A0A164MI67</accession>
<dbReference type="RefSeq" id="WP_067590632.1">
    <property type="nucleotide sequence ID" value="NZ_JABMCZ010000001.1"/>
</dbReference>
<dbReference type="Gene3D" id="1.10.10.10">
    <property type="entry name" value="Winged helix-like DNA-binding domain superfamily/Winged helix DNA-binding domain"/>
    <property type="match status" value="1"/>
</dbReference>
<dbReference type="InterPro" id="IPR014757">
    <property type="entry name" value="Tscrpt_reg_IclR_C"/>
</dbReference>
<evidence type="ECO:0000313" key="6">
    <source>
        <dbReference type="EMBL" id="KZM73380.1"/>
    </source>
</evidence>
<keyword evidence="3" id="KW-0804">Transcription</keyword>
<evidence type="ECO:0000256" key="3">
    <source>
        <dbReference type="ARBA" id="ARBA00023163"/>
    </source>
</evidence>
<dbReference type="Pfam" id="PF09339">
    <property type="entry name" value="HTH_IclR"/>
    <property type="match status" value="1"/>
</dbReference>
<dbReference type="Gene3D" id="3.30.450.40">
    <property type="match status" value="1"/>
</dbReference>